<dbReference type="SUPFAM" id="SSF56281">
    <property type="entry name" value="Metallo-hydrolase/oxidoreductase"/>
    <property type="match status" value="1"/>
</dbReference>
<dbReference type="Gene3D" id="3.60.15.10">
    <property type="entry name" value="Ribonuclease Z/Hydroxyacylglutathione hydrolase-like"/>
    <property type="match status" value="1"/>
</dbReference>
<dbReference type="AlphaFoldDB" id="A0A7C5MC36"/>
<dbReference type="EMBL" id="DRTV01000229">
    <property type="protein sequence ID" value="HHF58419.1"/>
    <property type="molecule type" value="Genomic_DNA"/>
</dbReference>
<name>A0A7C5MC36_UNCW3</name>
<comment type="caution">
    <text evidence="1">The sequence shown here is derived from an EMBL/GenBank/DDBJ whole genome shotgun (WGS) entry which is preliminary data.</text>
</comment>
<gene>
    <name evidence="1" type="ORF">ENL41_03235</name>
</gene>
<proteinExistence type="predicted"/>
<dbReference type="PANTHER" id="PTHR39189">
    <property type="entry name" value="UPF0173 METAL-DEPENDENT HYDROLASE YTKL"/>
    <property type="match status" value="1"/>
</dbReference>
<organism evidence="1">
    <name type="scientific">candidate division WOR-3 bacterium</name>
    <dbReference type="NCBI Taxonomy" id="2052148"/>
    <lineage>
        <taxon>Bacteria</taxon>
        <taxon>Bacteria division WOR-3</taxon>
    </lineage>
</organism>
<evidence type="ECO:0000313" key="1">
    <source>
        <dbReference type="EMBL" id="HHF58419.1"/>
    </source>
</evidence>
<dbReference type="InterPro" id="IPR036866">
    <property type="entry name" value="RibonucZ/Hydroxyglut_hydro"/>
</dbReference>
<sequence>MEIRYFGHSSFLISTDDIKILTDPYKSGALDGAIKYDPIDIAADIVTVSHAHMDHGAWKEIPGEPKLVEVPGEKVIDGIKFKGIPAFHDNAGGTIRGSIMIYTIELAGVRLCHLGDLGHILTPEQIREIGRPVDILFIPVGGYYTIGPKEAWEVIHQLDPVIVIPMHYRTLKVDLPIQEVDAFIKISEFPVKELFKSSVDIEVLPTEPEVWVLDPEK</sequence>
<dbReference type="Proteomes" id="UP000886014">
    <property type="component" value="Unassembled WGS sequence"/>
</dbReference>
<dbReference type="PANTHER" id="PTHR39189:SF1">
    <property type="entry name" value="UPF0173 METAL-DEPENDENT HYDROLASE YTKL"/>
    <property type="match status" value="1"/>
</dbReference>
<accession>A0A7C5MC36</accession>
<dbReference type="Pfam" id="PF13483">
    <property type="entry name" value="Lactamase_B_3"/>
    <property type="match status" value="1"/>
</dbReference>
<reference evidence="1" key="1">
    <citation type="journal article" date="2020" name="mSystems">
        <title>Genome- and Community-Level Interaction Insights into Carbon Utilization and Element Cycling Functions of Hydrothermarchaeota in Hydrothermal Sediment.</title>
        <authorList>
            <person name="Zhou Z."/>
            <person name="Liu Y."/>
            <person name="Xu W."/>
            <person name="Pan J."/>
            <person name="Luo Z.H."/>
            <person name="Li M."/>
        </authorList>
    </citation>
    <scope>NUCLEOTIDE SEQUENCE [LARGE SCALE GENOMIC DNA]</scope>
    <source>
        <strain evidence="1">HyVt-94</strain>
    </source>
</reference>
<protein>
    <submittedName>
        <fullName evidence="1">MBL fold metallo-hydrolase</fullName>
    </submittedName>
</protein>